<feature type="binding site" evidence="3">
    <location>
        <position position="156"/>
    </location>
    <ligand>
        <name>Cu cation</name>
        <dbReference type="ChEBI" id="CHEBI:23378"/>
    </ligand>
</feature>
<dbReference type="SUPFAM" id="SSF52833">
    <property type="entry name" value="Thioredoxin-like"/>
    <property type="match status" value="1"/>
</dbReference>
<comment type="similarity">
    <text evidence="1">Belongs to the SCO1/2 family.</text>
</comment>
<evidence type="ECO:0000256" key="2">
    <source>
        <dbReference type="ARBA" id="ARBA00023008"/>
    </source>
</evidence>
<dbReference type="PROSITE" id="PS51257">
    <property type="entry name" value="PROKAR_LIPOPROTEIN"/>
    <property type="match status" value="1"/>
</dbReference>
<dbReference type="PROSITE" id="PS51352">
    <property type="entry name" value="THIOREDOXIN_2"/>
    <property type="match status" value="1"/>
</dbReference>
<evidence type="ECO:0000256" key="3">
    <source>
        <dbReference type="PIRSR" id="PIRSR603782-1"/>
    </source>
</evidence>
<dbReference type="PANTHER" id="PTHR12151">
    <property type="entry name" value="ELECTRON TRANSPORT PROTIN SCO1/SENC FAMILY MEMBER"/>
    <property type="match status" value="1"/>
</dbReference>
<keyword evidence="3" id="KW-0479">Metal-binding</keyword>
<feature type="disulfide bond" description="Redox-active" evidence="4">
    <location>
        <begin position="64"/>
        <end position="68"/>
    </location>
</feature>
<dbReference type="AlphaFoldDB" id="A0A4R6BB19"/>
<keyword evidence="2 3" id="KW-0186">Copper</keyword>
<reference evidence="7 8" key="1">
    <citation type="submission" date="2019-01" db="EMBL/GenBank/DDBJ databases">
        <title>Draft genome sequences of the type strains of six Macrococcus species.</title>
        <authorList>
            <person name="Mazhar S."/>
            <person name="Altermann E."/>
            <person name="Hill C."/>
            <person name="Mcauliffe O."/>
        </authorList>
    </citation>
    <scope>NUCLEOTIDE SEQUENCE [LARGE SCALE GENOMIC DNA]</scope>
    <source>
        <strain evidence="7 8">CCM4811</strain>
    </source>
</reference>
<dbReference type="PANTHER" id="PTHR12151:SF25">
    <property type="entry name" value="LINALOOL DEHYDRATASE_ISOMERASE DOMAIN-CONTAINING PROTEIN"/>
    <property type="match status" value="1"/>
</dbReference>
<dbReference type="Gene3D" id="3.40.30.10">
    <property type="entry name" value="Glutaredoxin"/>
    <property type="match status" value="1"/>
</dbReference>
<dbReference type="InterPro" id="IPR036249">
    <property type="entry name" value="Thioredoxin-like_sf"/>
</dbReference>
<proteinExistence type="inferred from homology"/>
<organism evidence="7 8">
    <name type="scientific">Macrococcus brunensis</name>
    <dbReference type="NCBI Taxonomy" id="198483"/>
    <lineage>
        <taxon>Bacteria</taxon>
        <taxon>Bacillati</taxon>
        <taxon>Bacillota</taxon>
        <taxon>Bacilli</taxon>
        <taxon>Bacillales</taxon>
        <taxon>Staphylococcaceae</taxon>
        <taxon>Macrococcus</taxon>
    </lineage>
</organism>
<dbReference type="EMBL" id="SCWA01000023">
    <property type="protein sequence ID" value="TDL94113.1"/>
    <property type="molecule type" value="Genomic_DNA"/>
</dbReference>
<dbReference type="InterPro" id="IPR013766">
    <property type="entry name" value="Thioredoxin_domain"/>
</dbReference>
<evidence type="ECO:0000259" key="6">
    <source>
        <dbReference type="PROSITE" id="PS51352"/>
    </source>
</evidence>
<gene>
    <name evidence="7" type="ORF">ERX27_10130</name>
</gene>
<name>A0A4R6BB19_9STAP</name>
<dbReference type="OrthoDB" id="9811998at2"/>
<feature type="binding site" evidence="3">
    <location>
        <position position="68"/>
    </location>
    <ligand>
        <name>Cu cation</name>
        <dbReference type="ChEBI" id="CHEBI:23378"/>
    </ligand>
</feature>
<comment type="caution">
    <text evidence="7">The sequence shown here is derived from an EMBL/GenBank/DDBJ whole genome shotgun (WGS) entry which is preliminary data.</text>
</comment>
<evidence type="ECO:0000313" key="8">
    <source>
        <dbReference type="Proteomes" id="UP000295310"/>
    </source>
</evidence>
<dbReference type="Proteomes" id="UP000295310">
    <property type="component" value="Unassembled WGS sequence"/>
</dbReference>
<evidence type="ECO:0000313" key="7">
    <source>
        <dbReference type="EMBL" id="TDL94113.1"/>
    </source>
</evidence>
<evidence type="ECO:0000256" key="5">
    <source>
        <dbReference type="SAM" id="SignalP"/>
    </source>
</evidence>
<keyword evidence="8" id="KW-1185">Reference proteome</keyword>
<dbReference type="Pfam" id="PF02630">
    <property type="entry name" value="SCO1-SenC"/>
    <property type="match status" value="1"/>
</dbReference>
<sequence length="203" mass="22921">MKKLVFLMGIILFLAACSNSRLEPKPSYGNQVSEFKATDEDGKTFTNKDMKGKVWIADFIFTNCETVCPPMTFNMTKVVDELEKEGVKDYGIISFSVDPKRDTPAKLKSYSEQYGAKTDNWKLMTGYDEKFIRQFGEENFKTIAIPPTAGNDQATHGTSFYLIDQNGTVIKDYIGKDTGDQKFPKGEIVEDVKTLIQEGPYKK</sequence>
<evidence type="ECO:0000256" key="4">
    <source>
        <dbReference type="PIRSR" id="PIRSR603782-2"/>
    </source>
</evidence>
<evidence type="ECO:0000256" key="1">
    <source>
        <dbReference type="ARBA" id="ARBA00010996"/>
    </source>
</evidence>
<dbReference type="GO" id="GO:0046872">
    <property type="term" value="F:metal ion binding"/>
    <property type="evidence" value="ECO:0007669"/>
    <property type="project" value="UniProtKB-KW"/>
</dbReference>
<dbReference type="CDD" id="cd02968">
    <property type="entry name" value="SCO"/>
    <property type="match status" value="1"/>
</dbReference>
<feature type="signal peptide" evidence="5">
    <location>
        <begin position="1"/>
        <end position="18"/>
    </location>
</feature>
<accession>A0A4R6BB19</accession>
<protein>
    <submittedName>
        <fullName evidence="7">SCO family protein</fullName>
    </submittedName>
</protein>
<dbReference type="RefSeq" id="WP_133432710.1">
    <property type="nucleotide sequence ID" value="NZ_CP092172.1"/>
</dbReference>
<dbReference type="InterPro" id="IPR003782">
    <property type="entry name" value="SCO1/SenC"/>
</dbReference>
<keyword evidence="4" id="KW-1015">Disulfide bond</keyword>
<feature type="chain" id="PRO_5038925971" evidence="5">
    <location>
        <begin position="19"/>
        <end position="203"/>
    </location>
</feature>
<feature type="binding site" evidence="3">
    <location>
        <position position="64"/>
    </location>
    <ligand>
        <name>Cu cation</name>
        <dbReference type="ChEBI" id="CHEBI:23378"/>
    </ligand>
</feature>
<keyword evidence="5" id="KW-0732">Signal</keyword>
<feature type="domain" description="Thioredoxin" evidence="6">
    <location>
        <begin position="26"/>
        <end position="197"/>
    </location>
</feature>